<reference evidence="3" key="1">
    <citation type="submission" date="2023-03" db="EMBL/GenBank/DDBJ databases">
        <title>Massive genome expansion in bonnet fungi (Mycena s.s.) driven by repeated elements and novel gene families across ecological guilds.</title>
        <authorList>
            <consortium name="Lawrence Berkeley National Laboratory"/>
            <person name="Harder C.B."/>
            <person name="Miyauchi S."/>
            <person name="Viragh M."/>
            <person name="Kuo A."/>
            <person name="Thoen E."/>
            <person name="Andreopoulos B."/>
            <person name="Lu D."/>
            <person name="Skrede I."/>
            <person name="Drula E."/>
            <person name="Henrissat B."/>
            <person name="Morin E."/>
            <person name="Kohler A."/>
            <person name="Barry K."/>
            <person name="LaButti K."/>
            <person name="Morin E."/>
            <person name="Salamov A."/>
            <person name="Lipzen A."/>
            <person name="Mereny Z."/>
            <person name="Hegedus B."/>
            <person name="Baldrian P."/>
            <person name="Stursova M."/>
            <person name="Weitz H."/>
            <person name="Taylor A."/>
            <person name="Grigoriev I.V."/>
            <person name="Nagy L.G."/>
            <person name="Martin F."/>
            <person name="Kauserud H."/>
        </authorList>
    </citation>
    <scope>NUCLEOTIDE SEQUENCE</scope>
    <source>
        <strain evidence="3">CBHHK182m</strain>
    </source>
</reference>
<feature type="transmembrane region" description="Helical" evidence="2">
    <location>
        <begin position="88"/>
        <end position="111"/>
    </location>
</feature>
<comment type="caution">
    <text evidence="3">The sequence shown here is derived from an EMBL/GenBank/DDBJ whole genome shotgun (WGS) entry which is preliminary data.</text>
</comment>
<keyword evidence="4" id="KW-1185">Reference proteome</keyword>
<evidence type="ECO:0000256" key="2">
    <source>
        <dbReference type="SAM" id="Phobius"/>
    </source>
</evidence>
<sequence length="159" mass="18095">MGRMRASPRDHGGDVPFRGREYIAVFLSSTDYCALSALRLRIYFTPSIHLEPFITTSTSPPSCLVCVRGWRQRECANGRGRDVFWSHIMLWLVLDALCICIAWTFSLFCIARTFSLPLRKSWLLYSKSPSALPRRTDSSPPSGQYLSSARHPWTSRPPP</sequence>
<accession>A0AAD7JLT7</accession>
<evidence type="ECO:0000256" key="1">
    <source>
        <dbReference type="SAM" id="MobiDB-lite"/>
    </source>
</evidence>
<protein>
    <submittedName>
        <fullName evidence="3">Uncharacterized protein</fullName>
    </submittedName>
</protein>
<keyword evidence="2" id="KW-1133">Transmembrane helix</keyword>
<keyword evidence="2" id="KW-0812">Transmembrane</keyword>
<name>A0AAD7JLT7_9AGAR</name>
<evidence type="ECO:0000313" key="4">
    <source>
        <dbReference type="Proteomes" id="UP001215598"/>
    </source>
</evidence>
<feature type="compositionally biased region" description="Polar residues" evidence="1">
    <location>
        <begin position="138"/>
        <end position="147"/>
    </location>
</feature>
<feature type="region of interest" description="Disordered" evidence="1">
    <location>
        <begin position="130"/>
        <end position="159"/>
    </location>
</feature>
<keyword evidence="2" id="KW-0472">Membrane</keyword>
<gene>
    <name evidence="3" type="ORF">B0H16DRAFT_1520310</name>
</gene>
<evidence type="ECO:0000313" key="3">
    <source>
        <dbReference type="EMBL" id="KAJ7767652.1"/>
    </source>
</evidence>
<organism evidence="3 4">
    <name type="scientific">Mycena metata</name>
    <dbReference type="NCBI Taxonomy" id="1033252"/>
    <lineage>
        <taxon>Eukaryota</taxon>
        <taxon>Fungi</taxon>
        <taxon>Dikarya</taxon>
        <taxon>Basidiomycota</taxon>
        <taxon>Agaricomycotina</taxon>
        <taxon>Agaricomycetes</taxon>
        <taxon>Agaricomycetidae</taxon>
        <taxon>Agaricales</taxon>
        <taxon>Marasmiineae</taxon>
        <taxon>Mycenaceae</taxon>
        <taxon>Mycena</taxon>
    </lineage>
</organism>
<dbReference type="Proteomes" id="UP001215598">
    <property type="component" value="Unassembled WGS sequence"/>
</dbReference>
<proteinExistence type="predicted"/>
<dbReference type="AlphaFoldDB" id="A0AAD7JLT7"/>
<dbReference type="EMBL" id="JARKIB010000021">
    <property type="protein sequence ID" value="KAJ7767652.1"/>
    <property type="molecule type" value="Genomic_DNA"/>
</dbReference>